<comment type="similarity">
    <text evidence="6">Belongs to the protein kinase superfamily. PAN3 family.</text>
</comment>
<evidence type="ECO:0000256" key="5">
    <source>
        <dbReference type="ARBA" id="ARBA00023054"/>
    </source>
</evidence>
<keyword evidence="4 6" id="KW-0067">ATP-binding</keyword>
<dbReference type="GO" id="GO:0008143">
    <property type="term" value="F:poly(A) binding"/>
    <property type="evidence" value="ECO:0007669"/>
    <property type="project" value="TreeGrafter"/>
</dbReference>
<evidence type="ECO:0000256" key="1">
    <source>
        <dbReference type="ARBA" id="ARBA00022490"/>
    </source>
</evidence>
<comment type="domain">
    <text evidence="6">Contains a pseudokinase domain. The protein kinase domain is predicted to be catalytically inactive because some of the residues important for catalytic activity are substituted and it lacks the equivalent of the binding site for a peptide substrate. However, it has retained an ATP-binding site and ATP-binding is required for mRNA degradation, stimulating the activity of the PAN2 nuclease in vitro. The nucleotide-binding site is juxtaposed to the RNase active site of PAN2 in the complex and may actually bind nucleosides of a poly(A) RNA rather than ATP, feeding the poly(A)-tail to the active site of the deadenylase and thus increasing the efficiency with which this distributive enzyme degrades oligo(A) RNAs.</text>
</comment>
<dbReference type="HAMAP" id="MF_03181">
    <property type="entry name" value="PAN3"/>
    <property type="match status" value="1"/>
</dbReference>
<name>A0A6H5I3N1_9HYME</name>
<feature type="region of interest" description="Knob domain" evidence="6">
    <location>
        <begin position="465"/>
        <end position="561"/>
    </location>
</feature>
<dbReference type="GO" id="GO:0010606">
    <property type="term" value="P:positive regulation of cytoplasmic mRNA processing body assembly"/>
    <property type="evidence" value="ECO:0007669"/>
    <property type="project" value="UniProtKB-UniRule"/>
</dbReference>
<accession>A0A6H5I3N1</accession>
<dbReference type="Gene3D" id="1.20.5.5160">
    <property type="match status" value="1"/>
</dbReference>
<comment type="function">
    <text evidence="6">Regulatory subunit of the poly(A)-nuclease (PAN) deadenylation complex, one of two cytoplasmic mRNA deadenylases involved in general and miRNA-mediated mRNA turnover. PAN specifically shortens poly(A) tails of RNA and the activity is stimulated by poly(A)-binding protein (PABP). PAN deadenylation is followed by rapid degradation of the shortened mRNA tails by the CCR4-NOT complex. Deadenylated mRNAs are then degraded by two alternative mechanisms, namely exosome-mediated 3'-5' exonucleolytic degradation, or deadenlyation-dependent mRNA decaping and subsequent 5'-3' exonucleolytic degradation by XRN1. PAN3 acts as a positive regulator for PAN activity, recruiting the catalytic subunit PAN2 to mRNA via its interaction with RNA and PABP, and to miRNA targets via its interaction with GW182 family proteins.</text>
</comment>
<feature type="binding site" evidence="6">
    <location>
        <begin position="328"/>
        <end position="329"/>
    </location>
    <ligand>
        <name>ATP</name>
        <dbReference type="ChEBI" id="CHEBI:30616"/>
    </ligand>
</feature>
<reference evidence="8 9" key="1">
    <citation type="submission" date="2020-02" db="EMBL/GenBank/DDBJ databases">
        <authorList>
            <person name="Ferguson B K."/>
        </authorList>
    </citation>
    <scope>NUCLEOTIDE SEQUENCE [LARGE SCALE GENOMIC DNA]</scope>
</reference>
<dbReference type="GO" id="GO:0000289">
    <property type="term" value="P:nuclear-transcribed mRNA poly(A) tail shortening"/>
    <property type="evidence" value="ECO:0007669"/>
    <property type="project" value="UniProtKB-UniRule"/>
</dbReference>
<keyword evidence="2 6" id="KW-0507">mRNA processing</keyword>
<dbReference type="InterPro" id="IPR041332">
    <property type="entry name" value="Pan3_CK"/>
</dbReference>
<dbReference type="SUPFAM" id="SSF56112">
    <property type="entry name" value="Protein kinase-like (PK-like)"/>
    <property type="match status" value="1"/>
</dbReference>
<dbReference type="InterPro" id="IPR011009">
    <property type="entry name" value="Kinase-like_dom_sf"/>
</dbReference>
<dbReference type="GO" id="GO:0004672">
    <property type="term" value="F:protein kinase activity"/>
    <property type="evidence" value="ECO:0007669"/>
    <property type="project" value="InterPro"/>
</dbReference>
<keyword evidence="9" id="KW-1185">Reference proteome</keyword>
<evidence type="ECO:0000256" key="4">
    <source>
        <dbReference type="ARBA" id="ARBA00022840"/>
    </source>
</evidence>
<comment type="domain">
    <text evidence="6">The pseudokinase domain, the coiled-coil (CC), and C-terminal knob domain (CK) form a structural unit (PKC) that forms an extensive high-affinity interaction surface for PAN2.</text>
</comment>
<dbReference type="InterPro" id="IPR030844">
    <property type="entry name" value="PAN3"/>
</dbReference>
<dbReference type="OrthoDB" id="204958at2759"/>
<dbReference type="Gene3D" id="1.10.287.3700">
    <property type="match status" value="1"/>
</dbReference>
<dbReference type="PANTHER" id="PTHR12272">
    <property type="entry name" value="DEADENYLATION COMPLEX SUBUNIT PAN3"/>
    <property type="match status" value="1"/>
</dbReference>
<feature type="binding site" evidence="6">
    <location>
        <begin position="245"/>
        <end position="252"/>
    </location>
    <ligand>
        <name>ATP</name>
        <dbReference type="ChEBI" id="CHEBI:30616"/>
    </ligand>
</feature>
<evidence type="ECO:0000313" key="8">
    <source>
        <dbReference type="EMBL" id="CAB0029360.1"/>
    </source>
</evidence>
<feature type="binding site" evidence="6">
    <location>
        <position position="196"/>
    </location>
    <ligand>
        <name>ATP</name>
        <dbReference type="ChEBI" id="CHEBI:30616"/>
    </ligand>
</feature>
<dbReference type="PROSITE" id="PS50011">
    <property type="entry name" value="PROTEIN_KINASE_DOM"/>
    <property type="match status" value="1"/>
</dbReference>
<dbReference type="AlphaFoldDB" id="A0A6H5I3N1"/>
<sequence length="561" mass="63202">MDPSLILPHIPRFQGLPLESKLVTYMTHNKPGMPHTISSTMMPSAVDNIMENMSNMTINVGQKMNAPQEYVDTLQGAVSPSKNSQLNVFSPEYTPKGNVNGTTYFYTPVVEPLIEEVPINNSHPLYFMGNDIRQDVLDKNALALAEHNRPDDPNIPAEVQNYQELMLLEEPRTGPGPITSTFRATNIKNGNNYCLRRVHEFKLTNKKSLAIIETWKKLLHSNIVGLKEVFVTKAFGDESTVFVYDYFPGSETMLSKHFAPKDVNGYVDPFSADPTAPRPYSHTKNTMLRHQHNNMLPESLIWNYVIQLTAAIRVIHAAGLSYRCLDPSKVLLTSNSRIRLSCVGVPDVVDYKEDTSQFQGEDLLTLGKLVLALASRSLLAVHRTDMQGSLDLISSTYSKDLRNLIVYLLSNSAAKSVTDLMPMIGARFYTQLDAIQLQSDAIENELSKELDNGRLFKLISKIASINERPQFNMDPQWSETGDRYMIKLFRDYVFHQVDPNGRPWLDLAHIVSCLNKLDAGSTEQICLMSRDEKTVLIVTYAELKQCMETSFEGLLLESAKE</sequence>
<dbReference type="Proteomes" id="UP000479190">
    <property type="component" value="Unassembled WGS sequence"/>
</dbReference>
<gene>
    <name evidence="6" type="primary">PAN3</name>
    <name evidence="8" type="ORF">TBRA_LOCUS1398</name>
</gene>
<keyword evidence="5 6" id="KW-0175">Coiled coil</keyword>
<feature type="domain" description="Protein kinase" evidence="7">
    <location>
        <begin position="167"/>
        <end position="561"/>
    </location>
</feature>
<comment type="subcellular location">
    <subcellularLocation>
        <location evidence="6">Cytoplasm</location>
        <location evidence="6">P-body</location>
    </subcellularLocation>
</comment>
<comment type="subunit">
    <text evidence="6">Homodimer. Forms a heterotrimer with a catalytic subunit PAN2 to form the poly(A)-nuclease (PAN) deadenylation complex. Interacts (via PAM-2 motif) with poly(A)-binding protein (via PABC domain), conferring substrate specificity of the enzyme complex.</text>
</comment>
<dbReference type="GO" id="GO:0005524">
    <property type="term" value="F:ATP binding"/>
    <property type="evidence" value="ECO:0007669"/>
    <property type="project" value="UniProtKB-UniRule"/>
</dbReference>
<feature type="coiled-coil region" evidence="6">
    <location>
        <begin position="426"/>
        <end position="464"/>
    </location>
</feature>
<comment type="domain">
    <text evidence="6">The N-terminal zinc finger binds to poly(A) RNA.</text>
</comment>
<proteinExistence type="inferred from homology"/>
<dbReference type="FunFam" id="1.10.287.3700:FF:000001">
    <property type="entry name" value="PAN2-PAN3 deadenylation complex subunit PAN3"/>
    <property type="match status" value="1"/>
</dbReference>
<dbReference type="GO" id="GO:0031251">
    <property type="term" value="C:PAN complex"/>
    <property type="evidence" value="ECO:0007669"/>
    <property type="project" value="UniProtKB-UniRule"/>
</dbReference>
<evidence type="ECO:0000259" key="7">
    <source>
        <dbReference type="PROSITE" id="PS50011"/>
    </source>
</evidence>
<evidence type="ECO:0000256" key="2">
    <source>
        <dbReference type="ARBA" id="ARBA00022664"/>
    </source>
</evidence>
<dbReference type="Pfam" id="PF18101">
    <property type="entry name" value="Pan3_CK"/>
    <property type="match status" value="1"/>
</dbReference>
<dbReference type="GO" id="GO:0006397">
    <property type="term" value="P:mRNA processing"/>
    <property type="evidence" value="ECO:0007669"/>
    <property type="project" value="UniProtKB-KW"/>
</dbReference>
<keyword evidence="1 6" id="KW-0963">Cytoplasm</keyword>
<comment type="caution">
    <text evidence="6">Lacks conserved residue(s) required for the propagation of feature annotation.</text>
</comment>
<protein>
    <recommendedName>
        <fullName evidence="6">PAN2-PAN3 deadenylation complex subunit PAN3</fullName>
    </recommendedName>
    <alternativeName>
        <fullName evidence="6">PAB1P-dependent poly(A)-specific ribonuclease</fullName>
    </alternativeName>
    <alternativeName>
        <fullName evidence="6">Poly(A)-nuclease deadenylation complex subunit 3</fullName>
        <shortName evidence="6">PAN deadenylation complex subunit 3</shortName>
    </alternativeName>
</protein>
<dbReference type="EMBL" id="CADCXV010000313">
    <property type="protein sequence ID" value="CAB0029360.1"/>
    <property type="molecule type" value="Genomic_DNA"/>
</dbReference>
<dbReference type="Gene3D" id="1.10.510.10">
    <property type="entry name" value="Transferase(Phosphotransferase) domain 1"/>
    <property type="match status" value="1"/>
</dbReference>
<dbReference type="InterPro" id="IPR000719">
    <property type="entry name" value="Prot_kinase_dom"/>
</dbReference>
<dbReference type="GO" id="GO:0000932">
    <property type="term" value="C:P-body"/>
    <property type="evidence" value="ECO:0007669"/>
    <property type="project" value="UniProtKB-SubCell"/>
</dbReference>
<keyword evidence="3 6" id="KW-0547">Nucleotide-binding</keyword>
<evidence type="ECO:0000256" key="3">
    <source>
        <dbReference type="ARBA" id="ARBA00022741"/>
    </source>
</evidence>
<organism evidence="8 9">
    <name type="scientific">Trichogramma brassicae</name>
    <dbReference type="NCBI Taxonomy" id="86971"/>
    <lineage>
        <taxon>Eukaryota</taxon>
        <taxon>Metazoa</taxon>
        <taxon>Ecdysozoa</taxon>
        <taxon>Arthropoda</taxon>
        <taxon>Hexapoda</taxon>
        <taxon>Insecta</taxon>
        <taxon>Pterygota</taxon>
        <taxon>Neoptera</taxon>
        <taxon>Endopterygota</taxon>
        <taxon>Hymenoptera</taxon>
        <taxon>Apocrita</taxon>
        <taxon>Proctotrupomorpha</taxon>
        <taxon>Chalcidoidea</taxon>
        <taxon>Trichogrammatidae</taxon>
        <taxon>Trichogramma</taxon>
    </lineage>
</organism>
<evidence type="ECO:0000313" key="9">
    <source>
        <dbReference type="Proteomes" id="UP000479190"/>
    </source>
</evidence>
<dbReference type="PANTHER" id="PTHR12272:SF11">
    <property type="entry name" value="PAN2-PAN3 DEADENYLATION COMPLEX SUBUNIT PAN3"/>
    <property type="match status" value="1"/>
</dbReference>
<evidence type="ECO:0000256" key="6">
    <source>
        <dbReference type="HAMAP-Rule" id="MF_03181"/>
    </source>
</evidence>